<protein>
    <submittedName>
        <fullName evidence="1">Uncharacterized protein</fullName>
    </submittedName>
</protein>
<gene>
    <name evidence="1" type="ORF">MiSe_36000</name>
</gene>
<organism evidence="1 2">
    <name type="scientific">Microseira wollei NIES-4236</name>
    <dbReference type="NCBI Taxonomy" id="2530354"/>
    <lineage>
        <taxon>Bacteria</taxon>
        <taxon>Bacillati</taxon>
        <taxon>Cyanobacteriota</taxon>
        <taxon>Cyanophyceae</taxon>
        <taxon>Oscillatoriophycideae</taxon>
        <taxon>Aerosakkonematales</taxon>
        <taxon>Aerosakkonemataceae</taxon>
        <taxon>Microseira</taxon>
    </lineage>
</organism>
<accession>A0AAV3XBR1</accession>
<dbReference type="EMBL" id="BLAY01000053">
    <property type="protein sequence ID" value="GET38841.1"/>
    <property type="molecule type" value="Genomic_DNA"/>
</dbReference>
<proteinExistence type="predicted"/>
<keyword evidence="2" id="KW-1185">Reference proteome</keyword>
<evidence type="ECO:0000313" key="1">
    <source>
        <dbReference type="EMBL" id="GET38841.1"/>
    </source>
</evidence>
<dbReference type="RefSeq" id="WP_226583240.1">
    <property type="nucleotide sequence ID" value="NZ_BLAY01000053.1"/>
</dbReference>
<dbReference type="Proteomes" id="UP001050975">
    <property type="component" value="Unassembled WGS sequence"/>
</dbReference>
<comment type="caution">
    <text evidence="1">The sequence shown here is derived from an EMBL/GenBank/DDBJ whole genome shotgun (WGS) entry which is preliminary data.</text>
</comment>
<reference evidence="1" key="1">
    <citation type="submission" date="2019-10" db="EMBL/GenBank/DDBJ databases">
        <title>Draft genome sequece of Microseira wollei NIES-4236.</title>
        <authorList>
            <person name="Yamaguchi H."/>
            <person name="Suzuki S."/>
            <person name="Kawachi M."/>
        </authorList>
    </citation>
    <scope>NUCLEOTIDE SEQUENCE</scope>
    <source>
        <strain evidence="1">NIES-4236</strain>
    </source>
</reference>
<evidence type="ECO:0000313" key="2">
    <source>
        <dbReference type="Proteomes" id="UP001050975"/>
    </source>
</evidence>
<dbReference type="AlphaFoldDB" id="A0AAV3XBR1"/>
<name>A0AAV3XBR1_9CYAN</name>
<sequence length="90" mass="10702">MDIKTILKLELADPMEKRDKKIIAFLEKNNIPWRYCGYESYASGKVRQFLHTNVLSLLRYIIYPQYLEQNIDILILISETVDFIYISKAK</sequence>